<evidence type="ECO:0000256" key="2">
    <source>
        <dbReference type="SAM" id="MobiDB-lite"/>
    </source>
</evidence>
<feature type="compositionally biased region" description="Basic and acidic residues" evidence="2">
    <location>
        <begin position="1"/>
        <end position="12"/>
    </location>
</feature>
<accession>A0AAQ2HGS7</accession>
<dbReference type="CDD" id="cd00293">
    <property type="entry name" value="USP-like"/>
    <property type="match status" value="1"/>
</dbReference>
<feature type="domain" description="UspA" evidence="3">
    <location>
        <begin position="41"/>
        <end position="180"/>
    </location>
</feature>
<evidence type="ECO:0000256" key="1">
    <source>
        <dbReference type="ARBA" id="ARBA00008791"/>
    </source>
</evidence>
<dbReference type="InterPro" id="IPR014729">
    <property type="entry name" value="Rossmann-like_a/b/a_fold"/>
</dbReference>
<sequence>MAWLRSRSDAGDSTRVGPSPLFGASRRCHREGGREGRRPAMVEKVIVAIDGGPASRAALEWALDRALAAERLPSASVSLELTTVVEMGWSPTGGPEDDFQPAYERALAEAIRRVDQAAPNCRKTGYIRHGVPTDELVRASAAADLLVIGTNKTGVLAGAVYGTLPLRLTAHAKCPVIVVPAVWAPRTGPVVVGLEDDALAAGALDFAAREAAHFGRPLSIVHAWTIPATVAVEFGAVIPYDELRQAHAEILAERAERVRAANPDLQVTEVLEQGLPAFVLVEASRDASLIVVGTHGRGAVGSLFLGSVSHDVLLNLPCPVAVVPRPDDAGDRDQATGKDAQ</sequence>
<dbReference type="PANTHER" id="PTHR46268">
    <property type="entry name" value="STRESS RESPONSE PROTEIN NHAX"/>
    <property type="match status" value="1"/>
</dbReference>
<dbReference type="EMBL" id="SOFY01000009">
    <property type="protein sequence ID" value="TFC52577.1"/>
    <property type="molecule type" value="Genomic_DNA"/>
</dbReference>
<dbReference type="PANTHER" id="PTHR46268:SF6">
    <property type="entry name" value="UNIVERSAL STRESS PROTEIN UP12"/>
    <property type="match status" value="1"/>
</dbReference>
<dbReference type="PRINTS" id="PR01438">
    <property type="entry name" value="UNVRSLSTRESS"/>
</dbReference>
<comment type="similarity">
    <text evidence="1">Belongs to the universal stress protein A family.</text>
</comment>
<proteinExistence type="inferred from homology"/>
<reference evidence="4 5" key="1">
    <citation type="submission" date="2019-03" db="EMBL/GenBank/DDBJ databases">
        <title>Genomics of glacier-inhabiting Cryobacterium strains.</title>
        <authorList>
            <person name="Liu Q."/>
            <person name="Xin Y.-H."/>
        </authorList>
    </citation>
    <scope>NUCLEOTIDE SEQUENCE [LARGE SCALE GENOMIC DNA]</scope>
    <source>
        <strain evidence="5">TMT1-22</strain>
    </source>
</reference>
<name>A0AAQ2HGS7_9MICO</name>
<dbReference type="InterPro" id="IPR006016">
    <property type="entry name" value="UspA"/>
</dbReference>
<comment type="caution">
    <text evidence="4">The sequence shown here is derived from an EMBL/GenBank/DDBJ whole genome shotgun (WGS) entry which is preliminary data.</text>
</comment>
<dbReference type="SUPFAM" id="SSF52402">
    <property type="entry name" value="Adenine nucleotide alpha hydrolases-like"/>
    <property type="match status" value="2"/>
</dbReference>
<organism evidence="4 5">
    <name type="scientific">Cryobacterium shii</name>
    <dbReference type="NCBI Taxonomy" id="1259235"/>
    <lineage>
        <taxon>Bacteria</taxon>
        <taxon>Bacillati</taxon>
        <taxon>Actinomycetota</taxon>
        <taxon>Actinomycetes</taxon>
        <taxon>Micrococcales</taxon>
        <taxon>Microbacteriaceae</taxon>
        <taxon>Cryobacterium</taxon>
    </lineage>
</organism>
<keyword evidence="5" id="KW-1185">Reference proteome</keyword>
<feature type="region of interest" description="Disordered" evidence="2">
    <location>
        <begin position="1"/>
        <end position="36"/>
    </location>
</feature>
<dbReference type="Gene3D" id="3.40.50.620">
    <property type="entry name" value="HUPs"/>
    <property type="match status" value="2"/>
</dbReference>
<dbReference type="Pfam" id="PF00582">
    <property type="entry name" value="Usp"/>
    <property type="match status" value="2"/>
</dbReference>
<dbReference type="InterPro" id="IPR006015">
    <property type="entry name" value="Universal_stress_UspA"/>
</dbReference>
<dbReference type="AlphaFoldDB" id="A0AAQ2HGS7"/>
<feature type="domain" description="UspA" evidence="3">
    <location>
        <begin position="189"/>
        <end position="324"/>
    </location>
</feature>
<gene>
    <name evidence="4" type="ORF">E3O49_01180</name>
</gene>
<evidence type="ECO:0000313" key="5">
    <source>
        <dbReference type="Proteomes" id="UP000297403"/>
    </source>
</evidence>
<evidence type="ECO:0000259" key="3">
    <source>
        <dbReference type="Pfam" id="PF00582"/>
    </source>
</evidence>
<protein>
    <submittedName>
        <fullName evidence="4">Universal stress protein</fullName>
    </submittedName>
</protein>
<dbReference type="Proteomes" id="UP000297403">
    <property type="component" value="Unassembled WGS sequence"/>
</dbReference>
<evidence type="ECO:0000313" key="4">
    <source>
        <dbReference type="EMBL" id="TFC52577.1"/>
    </source>
</evidence>